<proteinExistence type="predicted"/>
<evidence type="ECO:0000313" key="2">
    <source>
        <dbReference type="Proteomes" id="UP001515480"/>
    </source>
</evidence>
<organism evidence="1 2">
    <name type="scientific">Prymnesium parvum</name>
    <name type="common">Toxic golden alga</name>
    <dbReference type="NCBI Taxonomy" id="97485"/>
    <lineage>
        <taxon>Eukaryota</taxon>
        <taxon>Haptista</taxon>
        <taxon>Haptophyta</taxon>
        <taxon>Prymnesiophyceae</taxon>
        <taxon>Prymnesiales</taxon>
        <taxon>Prymnesiaceae</taxon>
        <taxon>Prymnesium</taxon>
    </lineage>
</organism>
<keyword evidence="2" id="KW-1185">Reference proteome</keyword>
<dbReference type="AlphaFoldDB" id="A0AB34JTW2"/>
<gene>
    <name evidence="1" type="ORF">AB1Y20_019397</name>
</gene>
<reference evidence="1 2" key="1">
    <citation type="journal article" date="2024" name="Science">
        <title>Giant polyketide synthase enzymes in the biosynthesis of giant marine polyether toxins.</title>
        <authorList>
            <person name="Fallon T.R."/>
            <person name="Shende V.V."/>
            <person name="Wierzbicki I.H."/>
            <person name="Pendleton A.L."/>
            <person name="Watervoot N.F."/>
            <person name="Auber R.P."/>
            <person name="Gonzalez D.J."/>
            <person name="Wisecaver J.H."/>
            <person name="Moore B.S."/>
        </authorList>
    </citation>
    <scope>NUCLEOTIDE SEQUENCE [LARGE SCALE GENOMIC DNA]</scope>
    <source>
        <strain evidence="1 2">12B1</strain>
    </source>
</reference>
<protein>
    <submittedName>
        <fullName evidence="1">Uncharacterized protein</fullName>
    </submittedName>
</protein>
<dbReference type="Proteomes" id="UP001515480">
    <property type="component" value="Unassembled WGS sequence"/>
</dbReference>
<name>A0AB34JTW2_PRYPA</name>
<evidence type="ECO:0000313" key="1">
    <source>
        <dbReference type="EMBL" id="KAL1524503.1"/>
    </source>
</evidence>
<comment type="caution">
    <text evidence="1">The sequence shown here is derived from an EMBL/GenBank/DDBJ whole genome shotgun (WGS) entry which is preliminary data.</text>
</comment>
<sequence length="230" mass="25281">MPTRVMTQHEMNESKMMVDLATLLLAAARGEDVEDRRLAELLILAAAEPFTWRLVQEIGHSHLSIRRLRREAAESGMEEGDVNWSVYSRFGFRLADLPTVVASLDVPAGIRPFAQYSTMLPSHAPTILMITHVSAPVDSRGILMQLTFGSMRSQHGLLSQLARLVHGLGCHATHRARAATGFRRGMRVLTQLAAVVTGLPAELQEVADVVATELRAIAWGIEFEQLGAHS</sequence>
<accession>A0AB34JTW2</accession>
<dbReference type="EMBL" id="JBGBPQ010000005">
    <property type="protein sequence ID" value="KAL1524503.1"/>
    <property type="molecule type" value="Genomic_DNA"/>
</dbReference>